<dbReference type="Proteomes" id="UP000549765">
    <property type="component" value="Unassembled WGS sequence"/>
</dbReference>
<sequence>MIENAKTTNPELIGKLDEKLGYLSDLRQAILVQDDRLVFELLARKKYQQQVLQQPGKSNDDLAEMVVNLKPQLSHLLANKLIAYLSVAFPFFYYKEIDEGVYQIYFGNWWDRRSFGYLDVLDVKFIFDKTEYQKLTDSVALAKENKRLNTEKITTLTKNNEHLQELVDGQSQRDMQKGSLRAQIDEVTNTRQGLFANTKLKEQRDELVAQLEELQIQDEEAKNARTQIIENNDQILFYSKEDTILSYEYKSIVEKFGDFDAFETAVDKLYTSYLATLIATEEKGAFGDYE</sequence>
<dbReference type="EMBL" id="JAAXPN010000004">
    <property type="protein sequence ID" value="NKZ24195.1"/>
    <property type="molecule type" value="Genomic_DNA"/>
</dbReference>
<feature type="coiled-coil region" evidence="1">
    <location>
        <begin position="197"/>
        <end position="231"/>
    </location>
</feature>
<evidence type="ECO:0000313" key="2">
    <source>
        <dbReference type="EMBL" id="NKZ24195.1"/>
    </source>
</evidence>
<keyword evidence="3" id="KW-1185">Reference proteome</keyword>
<evidence type="ECO:0000256" key="1">
    <source>
        <dbReference type="SAM" id="Coils"/>
    </source>
</evidence>
<proteinExistence type="predicted"/>
<keyword evidence="2" id="KW-0540">Nuclease</keyword>
<keyword evidence="1" id="KW-0175">Coiled coil</keyword>
<reference evidence="2 3" key="1">
    <citation type="submission" date="2020-04" db="EMBL/GenBank/DDBJ databases">
        <title>MicrobeNet Type strains.</title>
        <authorList>
            <person name="Nicholson A.C."/>
        </authorList>
    </citation>
    <scope>NUCLEOTIDE SEQUENCE [LARGE SCALE GENOMIC DNA]</scope>
    <source>
        <strain evidence="2 3">CCUG 61472</strain>
    </source>
</reference>
<organism evidence="2 3">
    <name type="scientific">Periweissella fabalis</name>
    <dbReference type="NCBI Taxonomy" id="1070421"/>
    <lineage>
        <taxon>Bacteria</taxon>
        <taxon>Bacillati</taxon>
        <taxon>Bacillota</taxon>
        <taxon>Bacilli</taxon>
        <taxon>Lactobacillales</taxon>
        <taxon>Lactobacillaceae</taxon>
        <taxon>Periweissella</taxon>
    </lineage>
</organism>
<comment type="caution">
    <text evidence="2">The sequence shown here is derived from an EMBL/GenBank/DDBJ whole genome shotgun (WGS) entry which is preliminary data.</text>
</comment>
<keyword evidence="2" id="KW-0269">Exonuclease</keyword>
<keyword evidence="2" id="KW-0378">Hydrolase</keyword>
<dbReference type="AlphaFoldDB" id="A0A7X6N322"/>
<evidence type="ECO:0000313" key="3">
    <source>
        <dbReference type="Proteomes" id="UP000549765"/>
    </source>
</evidence>
<gene>
    <name evidence="2" type="ORF">HF964_05150</name>
</gene>
<name>A0A7X6N322_9LACO</name>
<accession>A0A7X6N322</accession>
<dbReference type="RefSeq" id="WP_168721994.1">
    <property type="nucleotide sequence ID" value="NZ_JAAXPN010000004.1"/>
</dbReference>
<protein>
    <submittedName>
        <fullName evidence="2">Exonuclease SbcC</fullName>
    </submittedName>
</protein>
<dbReference type="GO" id="GO:0004527">
    <property type="term" value="F:exonuclease activity"/>
    <property type="evidence" value="ECO:0007669"/>
    <property type="project" value="UniProtKB-KW"/>
</dbReference>